<dbReference type="GO" id="GO:0005829">
    <property type="term" value="C:cytosol"/>
    <property type="evidence" value="ECO:0007669"/>
    <property type="project" value="TreeGrafter"/>
</dbReference>
<feature type="binding site" evidence="7 9">
    <location>
        <position position="193"/>
    </location>
    <ligand>
        <name>substrate</name>
    </ligand>
</feature>
<reference evidence="13" key="2">
    <citation type="submission" date="2019-04" db="EMBL/GenBank/DDBJ databases">
        <authorList>
            <person name="Pasella M."/>
        </authorList>
    </citation>
    <scope>NUCLEOTIDE SEQUENCE</scope>
    <source>
        <strain evidence="13">PD2951</strain>
    </source>
</reference>
<dbReference type="PANTHER" id="PTHR31637">
    <property type="entry name" value="2,3-BISPHOSPHOGLYCERATE-INDEPENDENT PHOSPHOGLYCERATE MUTASE"/>
    <property type="match status" value="1"/>
</dbReference>
<dbReference type="UniPathway" id="UPA00109">
    <property type="reaction ID" value="UER00186"/>
</dbReference>
<comment type="cofactor">
    <cofactor evidence="7">
        <name>Mn(2+)</name>
        <dbReference type="ChEBI" id="CHEBI:29035"/>
    </cofactor>
    <text evidence="7">Binds 2 manganese ions per subunit.</text>
</comment>
<dbReference type="FunFam" id="3.40.1450.10:FF:000002">
    <property type="entry name" value="2,3-bisphosphoglycerate-independent phosphoglycerate mutase"/>
    <property type="match status" value="1"/>
</dbReference>
<feature type="binding site" evidence="7 9">
    <location>
        <begin position="259"/>
        <end position="262"/>
    </location>
    <ligand>
        <name>substrate</name>
    </ligand>
</feature>
<dbReference type="CDD" id="cd16010">
    <property type="entry name" value="iPGM"/>
    <property type="match status" value="1"/>
</dbReference>
<comment type="pathway">
    <text evidence="1 7">Carbohydrate degradation; glycolysis; pyruvate from D-glyceraldehyde 3-phosphate: step 3/5.</text>
</comment>
<feature type="binding site" evidence="7 9">
    <location>
        <position position="187"/>
    </location>
    <ligand>
        <name>substrate</name>
    </ligand>
</feature>
<evidence type="ECO:0000259" key="11">
    <source>
        <dbReference type="Pfam" id="PF01676"/>
    </source>
</evidence>
<feature type="binding site" evidence="7 9">
    <location>
        <position position="126"/>
    </location>
    <ligand>
        <name>substrate</name>
    </ligand>
</feature>
<dbReference type="EMBL" id="MK814735">
    <property type="protein sequence ID" value="QCI08467.1"/>
    <property type="molecule type" value="Genomic_DNA"/>
</dbReference>
<evidence type="ECO:0000256" key="7">
    <source>
        <dbReference type="HAMAP-Rule" id="MF_01038"/>
    </source>
</evidence>
<protein>
    <recommendedName>
        <fullName evidence="7">2,3-bisphosphoglycerate-independent phosphoglycerate mutase</fullName>
        <shortName evidence="7">BPG-independent PGAM</shortName>
        <shortName evidence="7">Phosphoglyceromutase</shortName>
        <shortName evidence="7">iPGM</shortName>
        <ecNumber evidence="7">5.4.2.12</ecNumber>
    </recommendedName>
</protein>
<dbReference type="Pfam" id="PF06415">
    <property type="entry name" value="iPGM_N"/>
    <property type="match status" value="1"/>
</dbReference>
<keyword evidence="6 7" id="KW-0413">Isomerase</keyword>
<evidence type="ECO:0000256" key="8">
    <source>
        <dbReference type="PIRSR" id="PIRSR001492-1"/>
    </source>
</evidence>
<keyword evidence="4 7" id="KW-0324">Glycolysis</keyword>
<dbReference type="GO" id="GO:0004619">
    <property type="term" value="F:phosphoglycerate mutase activity"/>
    <property type="evidence" value="ECO:0007669"/>
    <property type="project" value="UniProtKB-UniRule"/>
</dbReference>
<feature type="binding site" evidence="7 10">
    <location>
        <position position="399"/>
    </location>
    <ligand>
        <name>Mn(2+)</name>
        <dbReference type="ChEBI" id="CHEBI:29035"/>
        <label>1</label>
    </ligand>
</feature>
<feature type="domain" description="BPG-independent PGAM N-terminal" evidence="12">
    <location>
        <begin position="85"/>
        <end position="295"/>
    </location>
</feature>
<dbReference type="SUPFAM" id="SSF53649">
    <property type="entry name" value="Alkaline phosphatase-like"/>
    <property type="match status" value="1"/>
</dbReference>
<dbReference type="PANTHER" id="PTHR31637:SF0">
    <property type="entry name" value="2,3-BISPHOSPHOGLYCERATE-INDEPENDENT PHOSPHOGLYCERATE MUTASE"/>
    <property type="match status" value="1"/>
</dbReference>
<organism evidence="13">
    <name type="scientific">Spermothamnion repens</name>
    <dbReference type="NCBI Taxonomy" id="31383"/>
    <lineage>
        <taxon>Eukaryota</taxon>
        <taxon>Rhodophyta</taxon>
        <taxon>Florideophyceae</taxon>
        <taxon>Rhodymeniophycidae</taxon>
        <taxon>Ceramiales</taxon>
        <taxon>Ceramiaceae</taxon>
        <taxon>Spermothamnion</taxon>
    </lineage>
</organism>
<keyword evidence="13" id="KW-0934">Plastid</keyword>
<feature type="binding site" evidence="7 10">
    <location>
        <position position="442"/>
    </location>
    <ligand>
        <name>Mn(2+)</name>
        <dbReference type="ChEBI" id="CHEBI:29035"/>
        <label>2</label>
    </ligand>
</feature>
<feature type="binding site" evidence="7 10">
    <location>
        <position position="15"/>
    </location>
    <ligand>
        <name>Mn(2+)</name>
        <dbReference type="ChEBI" id="CHEBI:29035"/>
        <label>2</label>
    </ligand>
</feature>
<feature type="binding site" evidence="7 10">
    <location>
        <position position="459"/>
    </location>
    <ligand>
        <name>Mn(2+)</name>
        <dbReference type="ChEBI" id="CHEBI:29035"/>
        <label>1</label>
    </ligand>
</feature>
<feature type="binding site" evidence="7 10">
    <location>
        <position position="65"/>
    </location>
    <ligand>
        <name>Mn(2+)</name>
        <dbReference type="ChEBI" id="CHEBI:29035"/>
        <label>2</label>
    </ligand>
</feature>
<dbReference type="GO" id="GO:0030145">
    <property type="term" value="F:manganese ion binding"/>
    <property type="evidence" value="ECO:0007669"/>
    <property type="project" value="UniProtKB-UniRule"/>
</dbReference>
<keyword evidence="5 7" id="KW-0464">Manganese</keyword>
<evidence type="ECO:0000256" key="9">
    <source>
        <dbReference type="PIRSR" id="PIRSR001492-2"/>
    </source>
</evidence>
<dbReference type="NCBIfam" id="TIGR01307">
    <property type="entry name" value="pgm_bpd_ind"/>
    <property type="match status" value="1"/>
</dbReference>
<comment type="function">
    <text evidence="7">Catalyzes the interconversion of 2-phosphoglycerate and 3-phosphoglycerate.</text>
</comment>
<comment type="similarity">
    <text evidence="2 7">Belongs to the BPG-independent phosphoglycerate mutase family.</text>
</comment>
<evidence type="ECO:0000313" key="13">
    <source>
        <dbReference type="EMBL" id="QCI08467.1"/>
    </source>
</evidence>
<evidence type="ECO:0000256" key="2">
    <source>
        <dbReference type="ARBA" id="ARBA00008819"/>
    </source>
</evidence>
<sequence length="535" mass="60611">MDNKPNGLIILTILDGWGHSEKIKGNAIKLAYTPTIDRLWNNFSHTLLSASGKDVGLPKNQMGNSEVGHTTIGAGRIINQDLVRIEKSINNGVFFTNKKIHDICKEIHEDQSKLHIIGLCSDGGVHSHINHLKAILDIIKKYKVITCLHLITDGRDTEPKAAKKFIQDIIKKIKDHAHISICSISGRYYSMDRDCRWSRTEKAYQILTEDTIQINNNNNYLDIIQNYYEQGISDEFIPPTKINIGKVTDNDGLIFFNFRPDRIRQLLHSFAKDNFKGFITRKIKNLKIITFTNYDSNIKVPIIFPPQENKNFLGQIISKHGLKQLRIAETEKYAHVTYFFNGGTEEPFPGEDRELIPSPKVETYDLSPEMSAKQITQSVIQALDKNIYNLIVINYANPDMIGHTGKLQATIKSINIIDQCINKLFNKIKHIPESTLIITADHGNADYMLDKNHKPCKSHSTNPVPFLMIQDSNKEKFNHINLKPNGSLADIAPTILKILNLSIPKEMNGNSLIIESSMHNNKKISQANCILKSKS</sequence>
<feature type="active site" description="Phosphoserine intermediate" evidence="7 8">
    <location>
        <position position="65"/>
    </location>
</feature>
<gene>
    <name evidence="13" type="primary">pgmA</name>
    <name evidence="7" type="synonym">gpmI</name>
</gene>
<dbReference type="InterPro" id="IPR017850">
    <property type="entry name" value="Alkaline_phosphatase_core_sf"/>
</dbReference>
<dbReference type="SUPFAM" id="SSF64158">
    <property type="entry name" value="2,3-Bisphosphoglycerate-independent phosphoglycerate mutase, substrate-binding domain"/>
    <property type="match status" value="1"/>
</dbReference>
<evidence type="ECO:0000256" key="4">
    <source>
        <dbReference type="ARBA" id="ARBA00023152"/>
    </source>
</evidence>
<dbReference type="InterPro" id="IPR006124">
    <property type="entry name" value="Metalloenzyme"/>
</dbReference>
<dbReference type="Pfam" id="PF01676">
    <property type="entry name" value="Metalloenzyme"/>
    <property type="match status" value="1"/>
</dbReference>
<evidence type="ECO:0000256" key="10">
    <source>
        <dbReference type="PIRSR" id="PIRSR001492-3"/>
    </source>
</evidence>
<evidence type="ECO:0000256" key="5">
    <source>
        <dbReference type="ARBA" id="ARBA00023211"/>
    </source>
</evidence>
<dbReference type="PIRSF" id="PIRSF001492">
    <property type="entry name" value="IPGAM"/>
    <property type="match status" value="1"/>
</dbReference>
<dbReference type="InterPro" id="IPR005995">
    <property type="entry name" value="Pgm_bpd_ind"/>
</dbReference>
<feature type="domain" description="Metalloenzyme" evidence="11">
    <location>
        <begin position="9"/>
        <end position="502"/>
    </location>
</feature>
<dbReference type="Gene3D" id="3.40.1450.10">
    <property type="entry name" value="BPG-independent phosphoglycerate mutase, domain B"/>
    <property type="match status" value="1"/>
</dbReference>
<dbReference type="InterPro" id="IPR011258">
    <property type="entry name" value="BPG-indep_PGM_N"/>
</dbReference>
<name>A0A4D6WXU2_9FLOR</name>
<evidence type="ECO:0000256" key="6">
    <source>
        <dbReference type="ARBA" id="ARBA00023235"/>
    </source>
</evidence>
<feature type="binding site" evidence="7 9">
    <location>
        <position position="332"/>
    </location>
    <ligand>
        <name>substrate</name>
    </ligand>
</feature>
<dbReference type="AlphaFoldDB" id="A0A4D6WXU2"/>
<proteinExistence type="inferred from homology"/>
<evidence type="ECO:0000256" key="3">
    <source>
        <dbReference type="ARBA" id="ARBA00022723"/>
    </source>
</evidence>
<accession>A0A4D6WXU2</accession>
<feature type="binding site" evidence="7 10">
    <location>
        <position position="441"/>
    </location>
    <ligand>
        <name>Mn(2+)</name>
        <dbReference type="ChEBI" id="CHEBI:29035"/>
        <label>2</label>
    </ligand>
</feature>
<dbReference type="Gene3D" id="3.40.720.10">
    <property type="entry name" value="Alkaline Phosphatase, subunit A"/>
    <property type="match status" value="1"/>
</dbReference>
<geneLocation type="plastid" evidence="13"/>
<comment type="catalytic activity">
    <reaction evidence="7">
        <text>(2R)-2-phosphoglycerate = (2R)-3-phosphoglycerate</text>
        <dbReference type="Rhea" id="RHEA:15901"/>
        <dbReference type="ChEBI" id="CHEBI:58272"/>
        <dbReference type="ChEBI" id="CHEBI:58289"/>
        <dbReference type="EC" id="5.4.2.12"/>
    </reaction>
</comment>
<feature type="binding site" evidence="7 10">
    <location>
        <position position="403"/>
    </location>
    <ligand>
        <name>Mn(2+)</name>
        <dbReference type="ChEBI" id="CHEBI:29035"/>
        <label>1</label>
    </ligand>
</feature>
<dbReference type="InterPro" id="IPR036646">
    <property type="entry name" value="PGAM_B_sf"/>
</dbReference>
<evidence type="ECO:0000259" key="12">
    <source>
        <dbReference type="Pfam" id="PF06415"/>
    </source>
</evidence>
<dbReference type="HAMAP" id="MF_01038">
    <property type="entry name" value="GpmI"/>
    <property type="match status" value="1"/>
</dbReference>
<dbReference type="GO" id="GO:0006096">
    <property type="term" value="P:glycolytic process"/>
    <property type="evidence" value="ECO:0007669"/>
    <property type="project" value="UniProtKB-UniRule"/>
</dbReference>
<feature type="binding site" evidence="7 9">
    <location>
        <begin position="155"/>
        <end position="156"/>
    </location>
    <ligand>
        <name>substrate</name>
    </ligand>
</feature>
<dbReference type="GO" id="GO:0006007">
    <property type="term" value="P:glucose catabolic process"/>
    <property type="evidence" value="ECO:0007669"/>
    <property type="project" value="InterPro"/>
</dbReference>
<keyword evidence="3 7" id="KW-0479">Metal-binding</keyword>
<dbReference type="EC" id="5.4.2.12" evidence="7"/>
<evidence type="ECO:0000256" key="1">
    <source>
        <dbReference type="ARBA" id="ARBA00004798"/>
    </source>
</evidence>
<reference evidence="13" key="1">
    <citation type="journal article" date="2019" name="Mol. Phylogenet. Evol.">
        <title>Morphological evolution and classification of the red algal order Ceramiales inferred using plastid phylogenomics.</title>
        <authorList>
            <person name="Diaz-Tapia P."/>
            <person name="Pasella M.M."/>
            <person name="Verbruggen H."/>
            <person name="Maggs C.A."/>
        </authorList>
    </citation>
    <scope>NUCLEOTIDE SEQUENCE</scope>
    <source>
        <strain evidence="13">PD2951</strain>
    </source>
</reference>